<feature type="domain" description="C2H2-type" evidence="8">
    <location>
        <begin position="40"/>
        <end position="69"/>
    </location>
</feature>
<dbReference type="STRING" id="747525.W4KJ84"/>
<evidence type="ECO:0000256" key="2">
    <source>
        <dbReference type="ARBA" id="ARBA00022723"/>
    </source>
</evidence>
<dbReference type="OrthoDB" id="654211at2759"/>
<dbReference type="AlphaFoldDB" id="W4KJ84"/>
<dbReference type="HOGENOM" id="CLU_002678_42_25_1"/>
<dbReference type="KEGG" id="hir:HETIRDRAFT_309176"/>
<dbReference type="GO" id="GO:0000978">
    <property type="term" value="F:RNA polymerase II cis-regulatory region sequence-specific DNA binding"/>
    <property type="evidence" value="ECO:0007669"/>
    <property type="project" value="TreeGrafter"/>
</dbReference>
<dbReference type="InterPro" id="IPR013087">
    <property type="entry name" value="Znf_C2H2_type"/>
</dbReference>
<gene>
    <name evidence="9" type="ORF">HETIRDRAFT_309176</name>
</gene>
<dbReference type="PANTHER" id="PTHR14003">
    <property type="entry name" value="TRANSCRIPTIONAL REPRESSOR PROTEIN YY"/>
    <property type="match status" value="1"/>
</dbReference>
<dbReference type="PROSITE" id="PS50157">
    <property type="entry name" value="ZINC_FINGER_C2H2_2"/>
    <property type="match status" value="2"/>
</dbReference>
<evidence type="ECO:0000256" key="3">
    <source>
        <dbReference type="ARBA" id="ARBA00022737"/>
    </source>
</evidence>
<evidence type="ECO:0000256" key="4">
    <source>
        <dbReference type="ARBA" id="ARBA00022771"/>
    </source>
</evidence>
<dbReference type="EMBL" id="KI925455">
    <property type="protein sequence ID" value="ETW85913.1"/>
    <property type="molecule type" value="Genomic_DNA"/>
</dbReference>
<evidence type="ECO:0000256" key="5">
    <source>
        <dbReference type="ARBA" id="ARBA00022833"/>
    </source>
</evidence>
<keyword evidence="6" id="KW-0539">Nucleus</keyword>
<dbReference type="GO" id="GO:0005667">
    <property type="term" value="C:transcription regulator complex"/>
    <property type="evidence" value="ECO:0007669"/>
    <property type="project" value="TreeGrafter"/>
</dbReference>
<dbReference type="FunFam" id="3.30.160.60:FF:000744">
    <property type="entry name" value="zinc finger E-box-binding homeobox 1"/>
    <property type="match status" value="1"/>
</dbReference>
<comment type="subcellular location">
    <subcellularLocation>
        <location evidence="1">Nucleus</location>
    </subcellularLocation>
</comment>
<name>W4KJ84_HETIT</name>
<dbReference type="GO" id="GO:0008270">
    <property type="term" value="F:zinc ion binding"/>
    <property type="evidence" value="ECO:0007669"/>
    <property type="project" value="UniProtKB-KW"/>
</dbReference>
<dbReference type="GO" id="GO:0000785">
    <property type="term" value="C:chromatin"/>
    <property type="evidence" value="ECO:0007669"/>
    <property type="project" value="TreeGrafter"/>
</dbReference>
<dbReference type="Pfam" id="PF00096">
    <property type="entry name" value="zf-C2H2"/>
    <property type="match status" value="2"/>
</dbReference>
<dbReference type="Proteomes" id="UP000030671">
    <property type="component" value="Unassembled WGS sequence"/>
</dbReference>
<dbReference type="Gene3D" id="3.30.160.60">
    <property type="entry name" value="Classic Zinc Finger"/>
    <property type="match status" value="2"/>
</dbReference>
<dbReference type="PROSITE" id="PS00028">
    <property type="entry name" value="ZINC_FINGER_C2H2_1"/>
    <property type="match status" value="2"/>
</dbReference>
<dbReference type="eggNOG" id="KOG1721">
    <property type="taxonomic scope" value="Eukaryota"/>
</dbReference>
<organism evidence="9 10">
    <name type="scientific">Heterobasidion irregulare (strain TC 32-1)</name>
    <dbReference type="NCBI Taxonomy" id="747525"/>
    <lineage>
        <taxon>Eukaryota</taxon>
        <taxon>Fungi</taxon>
        <taxon>Dikarya</taxon>
        <taxon>Basidiomycota</taxon>
        <taxon>Agaricomycotina</taxon>
        <taxon>Agaricomycetes</taxon>
        <taxon>Russulales</taxon>
        <taxon>Bondarzewiaceae</taxon>
        <taxon>Heterobasidion</taxon>
        <taxon>Heterobasidion annosum species complex</taxon>
    </lineage>
</organism>
<evidence type="ECO:0000256" key="6">
    <source>
        <dbReference type="ARBA" id="ARBA00023242"/>
    </source>
</evidence>
<keyword evidence="2" id="KW-0479">Metal-binding</keyword>
<evidence type="ECO:0000256" key="1">
    <source>
        <dbReference type="ARBA" id="ARBA00004123"/>
    </source>
</evidence>
<accession>W4KJ84</accession>
<protein>
    <recommendedName>
        <fullName evidence="8">C2H2-type domain-containing protein</fullName>
    </recommendedName>
</protein>
<dbReference type="InParanoid" id="W4KJ84"/>
<dbReference type="PANTHER" id="PTHR14003:SF19">
    <property type="entry name" value="YY2 TRANSCRIPTION FACTOR"/>
    <property type="match status" value="1"/>
</dbReference>
<dbReference type="RefSeq" id="XP_009542719.1">
    <property type="nucleotide sequence ID" value="XM_009544424.1"/>
</dbReference>
<dbReference type="GO" id="GO:0000981">
    <property type="term" value="F:DNA-binding transcription factor activity, RNA polymerase II-specific"/>
    <property type="evidence" value="ECO:0007669"/>
    <property type="project" value="TreeGrafter"/>
</dbReference>
<dbReference type="GO" id="GO:0031519">
    <property type="term" value="C:PcG protein complex"/>
    <property type="evidence" value="ECO:0007669"/>
    <property type="project" value="TreeGrafter"/>
</dbReference>
<dbReference type="GeneID" id="20669651"/>
<keyword evidence="10" id="KW-1185">Reference proteome</keyword>
<dbReference type="SMART" id="SM00355">
    <property type="entry name" value="ZnF_C2H2"/>
    <property type="match status" value="2"/>
</dbReference>
<feature type="domain" description="C2H2-type" evidence="8">
    <location>
        <begin position="10"/>
        <end position="39"/>
    </location>
</feature>
<sequence>MRVHTGEKPHSCEYPGCTKMFGDSSSLARHRRTHTGKRPYKCEDPLCDKTFTRRTTLTAHMRTHDPSWEPDPNV</sequence>
<keyword evidence="4 7" id="KW-0863">Zinc-finger</keyword>
<reference evidence="9 10" key="1">
    <citation type="journal article" date="2012" name="New Phytol.">
        <title>Insight into trade-off between wood decay and parasitism from the genome of a fungal forest pathogen.</title>
        <authorList>
            <person name="Olson A."/>
            <person name="Aerts A."/>
            <person name="Asiegbu F."/>
            <person name="Belbahri L."/>
            <person name="Bouzid O."/>
            <person name="Broberg A."/>
            <person name="Canback B."/>
            <person name="Coutinho P.M."/>
            <person name="Cullen D."/>
            <person name="Dalman K."/>
            <person name="Deflorio G."/>
            <person name="van Diepen L.T."/>
            <person name="Dunand C."/>
            <person name="Duplessis S."/>
            <person name="Durling M."/>
            <person name="Gonthier P."/>
            <person name="Grimwood J."/>
            <person name="Fossdal C.G."/>
            <person name="Hansson D."/>
            <person name="Henrissat B."/>
            <person name="Hietala A."/>
            <person name="Himmelstrand K."/>
            <person name="Hoffmeister D."/>
            <person name="Hogberg N."/>
            <person name="James T.Y."/>
            <person name="Karlsson M."/>
            <person name="Kohler A."/>
            <person name="Kues U."/>
            <person name="Lee Y.H."/>
            <person name="Lin Y.C."/>
            <person name="Lind M."/>
            <person name="Lindquist E."/>
            <person name="Lombard V."/>
            <person name="Lucas S."/>
            <person name="Lunden K."/>
            <person name="Morin E."/>
            <person name="Murat C."/>
            <person name="Park J."/>
            <person name="Raffaello T."/>
            <person name="Rouze P."/>
            <person name="Salamov A."/>
            <person name="Schmutz J."/>
            <person name="Solheim H."/>
            <person name="Stahlberg J."/>
            <person name="Velez H."/>
            <person name="de Vries R.P."/>
            <person name="Wiebenga A."/>
            <person name="Woodward S."/>
            <person name="Yakovlev I."/>
            <person name="Garbelotto M."/>
            <person name="Martin F."/>
            <person name="Grigoriev I.V."/>
            <person name="Stenlid J."/>
        </authorList>
    </citation>
    <scope>NUCLEOTIDE SEQUENCE [LARGE SCALE GENOMIC DNA]</scope>
    <source>
        <strain evidence="9 10">TC 32-1</strain>
    </source>
</reference>
<dbReference type="InterPro" id="IPR036236">
    <property type="entry name" value="Znf_C2H2_sf"/>
</dbReference>
<evidence type="ECO:0000259" key="8">
    <source>
        <dbReference type="PROSITE" id="PS50157"/>
    </source>
</evidence>
<evidence type="ECO:0000256" key="7">
    <source>
        <dbReference type="PROSITE-ProRule" id="PRU00042"/>
    </source>
</evidence>
<evidence type="ECO:0000313" key="10">
    <source>
        <dbReference type="Proteomes" id="UP000030671"/>
    </source>
</evidence>
<dbReference type="FunFam" id="3.30.160.60:FF:000624">
    <property type="entry name" value="zinc finger protein 697"/>
    <property type="match status" value="1"/>
</dbReference>
<evidence type="ECO:0000313" key="9">
    <source>
        <dbReference type="EMBL" id="ETW85913.1"/>
    </source>
</evidence>
<dbReference type="SUPFAM" id="SSF57667">
    <property type="entry name" value="beta-beta-alpha zinc fingers"/>
    <property type="match status" value="2"/>
</dbReference>
<proteinExistence type="predicted"/>
<keyword evidence="3" id="KW-0677">Repeat</keyword>
<keyword evidence="5" id="KW-0862">Zinc</keyword>